<dbReference type="SMART" id="SM00388">
    <property type="entry name" value="HisKA"/>
    <property type="match status" value="1"/>
</dbReference>
<dbReference type="InterPro" id="IPR014729">
    <property type="entry name" value="Rossmann-like_a/b/a_fold"/>
</dbReference>
<feature type="transmembrane region" description="Helical" evidence="13">
    <location>
        <begin position="442"/>
        <end position="460"/>
    </location>
</feature>
<dbReference type="InterPro" id="IPR038318">
    <property type="entry name" value="KdpD_sf"/>
</dbReference>
<dbReference type="SUPFAM" id="SSF55874">
    <property type="entry name" value="ATPase domain of HSP90 chaperone/DNA topoisomerase II/histidine kinase"/>
    <property type="match status" value="1"/>
</dbReference>
<keyword evidence="11" id="KW-0902">Two-component regulatory system</keyword>
<dbReference type="PANTHER" id="PTHR45569">
    <property type="entry name" value="SENSOR PROTEIN KDPD"/>
    <property type="match status" value="1"/>
</dbReference>
<dbReference type="EC" id="2.7.13.3" evidence="3"/>
<dbReference type="PROSITE" id="PS50109">
    <property type="entry name" value="HIS_KIN"/>
    <property type="match status" value="1"/>
</dbReference>
<reference evidence="15" key="1">
    <citation type="journal article" date="2019" name="PLoS Negl. Trop. Dis.">
        <title>Revisiting the worldwide diversity of Leptospira species in the environment.</title>
        <authorList>
            <person name="Vincent A.T."/>
            <person name="Schiettekatte O."/>
            <person name="Bourhy P."/>
            <person name="Veyrier F.J."/>
            <person name="Picardeau M."/>
        </authorList>
    </citation>
    <scope>NUCLEOTIDE SEQUENCE [LARGE SCALE GENOMIC DNA]</scope>
    <source>
        <strain evidence="15">SCS5</strain>
    </source>
</reference>
<evidence type="ECO:0000256" key="5">
    <source>
        <dbReference type="ARBA" id="ARBA00022679"/>
    </source>
</evidence>
<dbReference type="InterPro" id="IPR029016">
    <property type="entry name" value="GAF-like_dom_sf"/>
</dbReference>
<evidence type="ECO:0000259" key="14">
    <source>
        <dbReference type="PROSITE" id="PS50109"/>
    </source>
</evidence>
<dbReference type="InterPro" id="IPR036097">
    <property type="entry name" value="HisK_dim/P_sf"/>
</dbReference>
<keyword evidence="12 13" id="KW-0472">Membrane</keyword>
<dbReference type="Pfam" id="PF02702">
    <property type="entry name" value="KdpD"/>
    <property type="match status" value="1"/>
</dbReference>
<dbReference type="GO" id="GO:0000155">
    <property type="term" value="F:phosphorelay sensor kinase activity"/>
    <property type="evidence" value="ECO:0007669"/>
    <property type="project" value="InterPro"/>
</dbReference>
<keyword evidence="6 13" id="KW-0812">Transmembrane</keyword>
<dbReference type="GO" id="GO:0005737">
    <property type="term" value="C:cytoplasm"/>
    <property type="evidence" value="ECO:0007669"/>
    <property type="project" value="UniProtKB-ARBA"/>
</dbReference>
<name>A0A4R9GM93_9LEPT</name>
<evidence type="ECO:0000256" key="11">
    <source>
        <dbReference type="ARBA" id="ARBA00023012"/>
    </source>
</evidence>
<evidence type="ECO:0000313" key="15">
    <source>
        <dbReference type="EMBL" id="TGK15371.1"/>
    </source>
</evidence>
<gene>
    <name evidence="15" type="ORF">EHO61_15405</name>
</gene>
<dbReference type="InterPro" id="IPR052023">
    <property type="entry name" value="Histidine_kinase_KdpD"/>
</dbReference>
<dbReference type="SUPFAM" id="SSF52402">
    <property type="entry name" value="Adenine nucleotide alpha hydrolases-like"/>
    <property type="match status" value="1"/>
</dbReference>
<dbReference type="Pfam" id="PF13493">
    <property type="entry name" value="DUF4118"/>
    <property type="match status" value="1"/>
</dbReference>
<feature type="transmembrane region" description="Helical" evidence="13">
    <location>
        <begin position="394"/>
        <end position="413"/>
    </location>
</feature>
<sequence>MTYPEEKRPDPDELLSRIGVESQSRGKFKIFFGMAAGVGKTFEMLRDAQKAKSEGRDVVVGYLETHKRKETEEQAAGLELLPRKKSKYKNVELEEMDLDGVLERKPELVLVDELAHTNVPGSRHPKRYQDVLEILDNGIDVYSTLNVQHLESRANIVEELSGAPVSERVPDSILEIADEVELVDLVPDDLIKRLKEGKVYPSEKVAGALSSFFRVPNLTALRELALSYTSKLVDRELSRLEPTKDSKLSEKILVAISPAPGSGELIRHAKRMAFLLKCNWVTVYIENGRSLTVEERKQLHSHLQLARELGAEILSLPEKDLVQGILRAVERTKATHVVIGRTTHSRFRHFLEGGSLLERLSAESANFQLVVVPGGEGKYKNLRPIWWIGKSGPIQYFFSFLGLLAVTSVNLLLLNLVGYWSIGLVYLFFVMFISLFAGRGPVLVTSALSALLWNFLFIPPRFTFFIGKLEDWMMFVMYFVLAMVLGVFTTRLRSREEALKYGEGAISSLYELSLALSRTHTTDGIVNASVEVLTKTFSCPIFVVIADKDGRLDRTAHPKSGFIPESREFALASWSFQNRKPSGNSTDTVPLSRGLYLPLLSPGGCFGVLGLDRESKQPLEPGEDALLHSMLNQIALALERIQLLGLRENARMVEESERLHSALFNSVSHEFRTPLTVIRASLDLLDREVPGNKEKETSLLKEIRGAYRKLERLVNNLLDMTRLESGRLQLDLQWEDPADLVLGAVAEEESEKGSHSLVSEVDENMPLVRLDNRIMQQVLIHLIQNAFLHTPEGTPVRVRASVPRDHLLLVVEDEGPGIPKGEEERIFDKFTKVSSYAHGTGLGLSICKGLVEAQGGKIWAENRAEGGARFLIRIPVMTFPPLEESFG</sequence>
<evidence type="ECO:0000256" key="10">
    <source>
        <dbReference type="ARBA" id="ARBA00022989"/>
    </source>
</evidence>
<dbReference type="Pfam" id="PF00512">
    <property type="entry name" value="HisKA"/>
    <property type="match status" value="1"/>
</dbReference>
<dbReference type="EMBL" id="RQEV01000016">
    <property type="protein sequence ID" value="TGK15371.1"/>
    <property type="molecule type" value="Genomic_DNA"/>
</dbReference>
<keyword evidence="5" id="KW-0808">Transferase</keyword>
<dbReference type="Gene3D" id="1.20.120.620">
    <property type="entry name" value="Backbone structure of the membrane domain of e. Coli histidine kinase receptor kdpd"/>
    <property type="match status" value="1"/>
</dbReference>
<protein>
    <recommendedName>
        <fullName evidence="3">histidine kinase</fullName>
        <ecNumber evidence="3">2.7.13.3</ecNumber>
    </recommendedName>
</protein>
<dbReference type="InterPro" id="IPR036890">
    <property type="entry name" value="HATPase_C_sf"/>
</dbReference>
<dbReference type="InterPro" id="IPR027417">
    <property type="entry name" value="P-loop_NTPase"/>
</dbReference>
<evidence type="ECO:0000256" key="9">
    <source>
        <dbReference type="ARBA" id="ARBA00022840"/>
    </source>
</evidence>
<feature type="transmembrane region" description="Helical" evidence="13">
    <location>
        <begin position="419"/>
        <end position="437"/>
    </location>
</feature>
<dbReference type="PANTHER" id="PTHR45569:SF1">
    <property type="entry name" value="SENSOR PROTEIN KDPD"/>
    <property type="match status" value="1"/>
</dbReference>
<evidence type="ECO:0000256" key="4">
    <source>
        <dbReference type="ARBA" id="ARBA00022553"/>
    </source>
</evidence>
<evidence type="ECO:0000256" key="6">
    <source>
        <dbReference type="ARBA" id="ARBA00022692"/>
    </source>
</evidence>
<dbReference type="PRINTS" id="PR00344">
    <property type="entry name" value="BCTRLSENSOR"/>
</dbReference>
<dbReference type="AlphaFoldDB" id="A0A4R9GM93"/>
<dbReference type="SUPFAM" id="SSF47384">
    <property type="entry name" value="Homodimeric domain of signal transducing histidine kinase"/>
    <property type="match status" value="1"/>
</dbReference>
<dbReference type="Proteomes" id="UP000297855">
    <property type="component" value="Unassembled WGS sequence"/>
</dbReference>
<keyword evidence="9" id="KW-0067">ATP-binding</keyword>
<comment type="subcellular location">
    <subcellularLocation>
        <location evidence="2">Membrane</location>
        <topology evidence="2">Multi-pass membrane protein</topology>
    </subcellularLocation>
</comment>
<dbReference type="FunFam" id="3.40.50.300:FF:000483">
    <property type="entry name" value="Sensor histidine kinase KdpD"/>
    <property type="match status" value="1"/>
</dbReference>
<evidence type="ECO:0000256" key="8">
    <source>
        <dbReference type="ARBA" id="ARBA00022777"/>
    </source>
</evidence>
<feature type="domain" description="Histidine kinase" evidence="14">
    <location>
        <begin position="666"/>
        <end position="878"/>
    </location>
</feature>
<dbReference type="InterPro" id="IPR005467">
    <property type="entry name" value="His_kinase_dom"/>
</dbReference>
<dbReference type="SUPFAM" id="SSF55781">
    <property type="entry name" value="GAF domain-like"/>
    <property type="match status" value="1"/>
</dbReference>
<evidence type="ECO:0000256" key="13">
    <source>
        <dbReference type="SAM" id="Phobius"/>
    </source>
</evidence>
<dbReference type="InterPro" id="IPR004358">
    <property type="entry name" value="Sig_transdc_His_kin-like_C"/>
</dbReference>
<evidence type="ECO:0000256" key="7">
    <source>
        <dbReference type="ARBA" id="ARBA00022741"/>
    </source>
</evidence>
<evidence type="ECO:0000256" key="3">
    <source>
        <dbReference type="ARBA" id="ARBA00012438"/>
    </source>
</evidence>
<keyword evidence="4" id="KW-0597">Phosphoprotein</keyword>
<dbReference type="SMART" id="SM00387">
    <property type="entry name" value="HATPase_c"/>
    <property type="match status" value="1"/>
</dbReference>
<dbReference type="Gene3D" id="3.30.450.40">
    <property type="match status" value="1"/>
</dbReference>
<dbReference type="GO" id="GO:0005886">
    <property type="term" value="C:plasma membrane"/>
    <property type="evidence" value="ECO:0007669"/>
    <property type="project" value="TreeGrafter"/>
</dbReference>
<dbReference type="InterPro" id="IPR003852">
    <property type="entry name" value="Sig_transdc_His_kinase_KdpD_N"/>
</dbReference>
<evidence type="ECO:0000256" key="1">
    <source>
        <dbReference type="ARBA" id="ARBA00000085"/>
    </source>
</evidence>
<dbReference type="OrthoDB" id="9806130at2"/>
<keyword evidence="10 13" id="KW-1133">Transmembrane helix</keyword>
<dbReference type="Gene3D" id="3.40.50.620">
    <property type="entry name" value="HUPs"/>
    <property type="match status" value="1"/>
</dbReference>
<dbReference type="InterPro" id="IPR003661">
    <property type="entry name" value="HisK_dim/P_dom"/>
</dbReference>
<keyword evidence="7" id="KW-0547">Nucleotide-binding</keyword>
<comment type="catalytic activity">
    <reaction evidence="1">
        <text>ATP + protein L-histidine = ADP + protein N-phospho-L-histidine.</text>
        <dbReference type="EC" id="2.7.13.3"/>
    </reaction>
</comment>
<dbReference type="CDD" id="cd00082">
    <property type="entry name" value="HisKA"/>
    <property type="match status" value="1"/>
</dbReference>
<feature type="transmembrane region" description="Helical" evidence="13">
    <location>
        <begin position="472"/>
        <end position="490"/>
    </location>
</feature>
<organism evidence="15 16">
    <name type="scientific">Leptospira fluminis</name>
    <dbReference type="NCBI Taxonomy" id="2484979"/>
    <lineage>
        <taxon>Bacteria</taxon>
        <taxon>Pseudomonadati</taxon>
        <taxon>Spirochaetota</taxon>
        <taxon>Spirochaetia</taxon>
        <taxon>Leptospirales</taxon>
        <taxon>Leptospiraceae</taxon>
        <taxon>Leptospira</taxon>
    </lineage>
</organism>
<dbReference type="InterPro" id="IPR025201">
    <property type="entry name" value="KdpD_TM"/>
</dbReference>
<evidence type="ECO:0000256" key="12">
    <source>
        <dbReference type="ARBA" id="ARBA00023136"/>
    </source>
</evidence>
<keyword evidence="8 15" id="KW-0418">Kinase</keyword>
<dbReference type="GO" id="GO:0005524">
    <property type="term" value="F:ATP binding"/>
    <property type="evidence" value="ECO:0007669"/>
    <property type="project" value="UniProtKB-KW"/>
</dbReference>
<comment type="caution">
    <text evidence="15">The sequence shown here is derived from an EMBL/GenBank/DDBJ whole genome shotgun (WGS) entry which is preliminary data.</text>
</comment>
<evidence type="ECO:0000256" key="2">
    <source>
        <dbReference type="ARBA" id="ARBA00004141"/>
    </source>
</evidence>
<accession>A0A4R9GM93</accession>
<keyword evidence="16" id="KW-1185">Reference proteome</keyword>
<dbReference type="Gene3D" id="1.10.287.130">
    <property type="match status" value="1"/>
</dbReference>
<dbReference type="Gene3D" id="3.30.565.10">
    <property type="entry name" value="Histidine kinase-like ATPase, C-terminal domain"/>
    <property type="match status" value="1"/>
</dbReference>
<dbReference type="RefSeq" id="WP_135814463.1">
    <property type="nucleotide sequence ID" value="NZ_RQEV01000016.1"/>
</dbReference>
<dbReference type="Pfam" id="PF02518">
    <property type="entry name" value="HATPase_c"/>
    <property type="match status" value="1"/>
</dbReference>
<proteinExistence type="predicted"/>
<evidence type="ECO:0000313" key="16">
    <source>
        <dbReference type="Proteomes" id="UP000297855"/>
    </source>
</evidence>
<dbReference type="Gene3D" id="3.40.50.300">
    <property type="entry name" value="P-loop containing nucleotide triphosphate hydrolases"/>
    <property type="match status" value="1"/>
</dbReference>
<dbReference type="InterPro" id="IPR003594">
    <property type="entry name" value="HATPase_dom"/>
</dbReference>